<accession>A0ABT1NM81</accession>
<keyword evidence="1" id="KW-0812">Transmembrane</keyword>
<dbReference type="RefSeq" id="WP_255864653.1">
    <property type="nucleotide sequence ID" value="NZ_CP104263.1"/>
</dbReference>
<comment type="caution">
    <text evidence="3">The sequence shown here is derived from an EMBL/GenBank/DDBJ whole genome shotgun (WGS) entry which is preliminary data.</text>
</comment>
<keyword evidence="1" id="KW-1133">Transmembrane helix</keyword>
<reference evidence="3 4" key="1">
    <citation type="submission" date="2022-07" db="EMBL/GenBank/DDBJ databases">
        <title>Novel species in genus Arthrobacter.</title>
        <authorList>
            <person name="Liu Y."/>
        </authorList>
    </citation>
    <scope>NUCLEOTIDE SEQUENCE [LARGE SCALE GENOMIC DNA]</scope>
    <source>
        <strain evidence="4">zg-Y859</strain>
    </source>
</reference>
<evidence type="ECO:0000313" key="3">
    <source>
        <dbReference type="EMBL" id="MCQ1948750.1"/>
    </source>
</evidence>
<evidence type="ECO:0000313" key="4">
    <source>
        <dbReference type="Proteomes" id="UP001206924"/>
    </source>
</evidence>
<feature type="domain" description="DUF3592" evidence="2">
    <location>
        <begin position="53"/>
        <end position="121"/>
    </location>
</feature>
<protein>
    <submittedName>
        <fullName evidence="3">DUF3592 domain-containing protein</fullName>
    </submittedName>
</protein>
<dbReference type="EMBL" id="JANFLP010000001">
    <property type="protein sequence ID" value="MCQ1948750.1"/>
    <property type="molecule type" value="Genomic_DNA"/>
</dbReference>
<name>A0ABT1NM81_9MICC</name>
<feature type="transmembrane region" description="Helical" evidence="1">
    <location>
        <begin position="125"/>
        <end position="145"/>
    </location>
</feature>
<feature type="transmembrane region" description="Helical" evidence="1">
    <location>
        <begin position="21"/>
        <end position="42"/>
    </location>
</feature>
<evidence type="ECO:0000256" key="1">
    <source>
        <dbReference type="SAM" id="Phobius"/>
    </source>
</evidence>
<keyword evidence="4" id="KW-1185">Reference proteome</keyword>
<dbReference type="InterPro" id="IPR021994">
    <property type="entry name" value="DUF3592"/>
</dbReference>
<dbReference type="Proteomes" id="UP001206924">
    <property type="component" value="Unassembled WGS sequence"/>
</dbReference>
<evidence type="ECO:0000259" key="2">
    <source>
        <dbReference type="Pfam" id="PF12158"/>
    </source>
</evidence>
<proteinExistence type="predicted"/>
<organism evidence="3 4">
    <name type="scientific">Arthrobacter jinronghuae</name>
    <dbReference type="NCBI Taxonomy" id="2964609"/>
    <lineage>
        <taxon>Bacteria</taxon>
        <taxon>Bacillati</taxon>
        <taxon>Actinomycetota</taxon>
        <taxon>Actinomycetes</taxon>
        <taxon>Micrococcales</taxon>
        <taxon>Micrococcaceae</taxon>
        <taxon>Arthrobacter</taxon>
    </lineage>
</organism>
<dbReference type="Pfam" id="PF12158">
    <property type="entry name" value="DUF3592"/>
    <property type="match status" value="1"/>
</dbReference>
<gene>
    <name evidence="3" type="ORF">NNX28_02245</name>
</gene>
<keyword evidence="1" id="KW-0472">Membrane</keyword>
<sequence>MRNHAAGNDDESPRLESVWPGALFIMLIGMFIAITAFIPYNIDRRLMNNGTSTEGTVIDFDEQSSRGSTTKVTTVSFTDSDGGTHTIEERAGVRTETPDIGSKHTVYYNPDRPDKAVVEGWEKSAGSGFGAGGFFIMFGVSLVVMEKFSSKRAKGAGSPVK</sequence>